<gene>
    <name evidence="2" type="ORF">SPIL2461_LOCUS5450</name>
</gene>
<proteinExistence type="predicted"/>
<evidence type="ECO:0000313" key="3">
    <source>
        <dbReference type="Proteomes" id="UP000649617"/>
    </source>
</evidence>
<feature type="compositionally biased region" description="Basic and acidic residues" evidence="1">
    <location>
        <begin position="377"/>
        <end position="387"/>
    </location>
</feature>
<feature type="compositionally biased region" description="Basic and acidic residues" evidence="1">
    <location>
        <begin position="352"/>
        <end position="368"/>
    </location>
</feature>
<dbReference type="OrthoDB" id="428929at2759"/>
<organism evidence="2 3">
    <name type="scientific">Symbiodinium pilosum</name>
    <name type="common">Dinoflagellate</name>
    <dbReference type="NCBI Taxonomy" id="2952"/>
    <lineage>
        <taxon>Eukaryota</taxon>
        <taxon>Sar</taxon>
        <taxon>Alveolata</taxon>
        <taxon>Dinophyceae</taxon>
        <taxon>Suessiales</taxon>
        <taxon>Symbiodiniaceae</taxon>
        <taxon>Symbiodinium</taxon>
    </lineage>
</organism>
<protein>
    <submittedName>
        <fullName evidence="2">Uncharacterized protein</fullName>
    </submittedName>
</protein>
<dbReference type="EMBL" id="CAJNIZ010007696">
    <property type="protein sequence ID" value="CAE7260493.1"/>
    <property type="molecule type" value="Genomic_DNA"/>
</dbReference>
<accession>A0A812MAZ6</accession>
<keyword evidence="3" id="KW-1185">Reference proteome</keyword>
<evidence type="ECO:0000313" key="2">
    <source>
        <dbReference type="EMBL" id="CAE7260493.1"/>
    </source>
</evidence>
<reference evidence="2" key="1">
    <citation type="submission" date="2021-02" db="EMBL/GenBank/DDBJ databases">
        <authorList>
            <person name="Dougan E. K."/>
            <person name="Rhodes N."/>
            <person name="Thang M."/>
            <person name="Chan C."/>
        </authorList>
    </citation>
    <scope>NUCLEOTIDE SEQUENCE</scope>
</reference>
<dbReference type="AlphaFoldDB" id="A0A812MAZ6"/>
<feature type="region of interest" description="Disordered" evidence="1">
    <location>
        <begin position="344"/>
        <end position="387"/>
    </location>
</feature>
<comment type="caution">
    <text evidence="2">The sequence shown here is derived from an EMBL/GenBank/DDBJ whole genome shotgun (WGS) entry which is preliminary data.</text>
</comment>
<dbReference type="Proteomes" id="UP000649617">
    <property type="component" value="Unassembled WGS sequence"/>
</dbReference>
<sequence length="387" mass="41596">MSGDPGRGTNSDSDLSEDVLRLDSTGGSFRGVGTVKSAERHGRAKLSGYSGSVELARHVKTGLLLMNILQFPQKISSRHKHFAIKNEETDVACNKYFVKKALISAGDNDYSAYMLGDLLEYGHRSKQVYHGVGKLIGTLHKGKSYGFTLDNPEHQDTLLKSIRENYDILDGVGDSQILFLDCRPIDDPCKDITLRDRVGTNEGNVKHMASTSSRVMAQIGSTPVAATAKSVGGARAKPLSGSALKLRPRKGWSAHKIISWRHRGTDVQAPTGPGKAPPRVTLTGAPPTPCKDLGVAFSTGLDFAVRGTAAVFKADDDVGEEAFLRPTPKVSAQVPAKSWPAKSVIAAGATSKKMEKVAEKDNEKKDDDPNTGTSPMKVEEKEGERKG</sequence>
<name>A0A812MAZ6_SYMPI</name>
<evidence type="ECO:0000256" key="1">
    <source>
        <dbReference type="SAM" id="MobiDB-lite"/>
    </source>
</evidence>